<dbReference type="GO" id="GO:0052689">
    <property type="term" value="F:carboxylic ester hydrolase activity"/>
    <property type="evidence" value="ECO:0007669"/>
    <property type="project" value="TreeGrafter"/>
</dbReference>
<reference evidence="4" key="1">
    <citation type="submission" date="2021-01" db="EMBL/GenBank/DDBJ databases">
        <authorList>
            <person name="Corre E."/>
            <person name="Pelletier E."/>
            <person name="Niang G."/>
            <person name="Scheremetjew M."/>
            <person name="Finn R."/>
            <person name="Kale V."/>
            <person name="Holt S."/>
            <person name="Cochrane G."/>
            <person name="Meng A."/>
            <person name="Brown T."/>
            <person name="Cohen L."/>
        </authorList>
    </citation>
    <scope>NUCLEOTIDE SEQUENCE</scope>
    <source>
        <strain evidence="4">GSBS06</strain>
    </source>
</reference>
<gene>
    <name evidence="4" type="ORF">ASTO00021_LOCUS8367</name>
</gene>
<dbReference type="InterPro" id="IPR029058">
    <property type="entry name" value="AB_hydrolase_fold"/>
</dbReference>
<dbReference type="EMBL" id="HBIN01011175">
    <property type="protein sequence ID" value="CAE0438118.1"/>
    <property type="molecule type" value="Transcribed_RNA"/>
</dbReference>
<evidence type="ECO:0000256" key="1">
    <source>
        <dbReference type="ARBA" id="ARBA00006499"/>
    </source>
</evidence>
<keyword evidence="2" id="KW-0378">Hydrolase</keyword>
<dbReference type="InterPro" id="IPR050565">
    <property type="entry name" value="LYPA1-2/EST-like"/>
</dbReference>
<name>A0A7S3PHF1_9STRA</name>
<comment type="similarity">
    <text evidence="1">Belongs to the AB hydrolase superfamily. AB hydrolase 2 family.</text>
</comment>
<dbReference type="PANTHER" id="PTHR10655">
    <property type="entry name" value="LYSOPHOSPHOLIPASE-RELATED"/>
    <property type="match status" value="1"/>
</dbReference>
<dbReference type="PANTHER" id="PTHR10655:SF17">
    <property type="entry name" value="LYSOPHOSPHOLIPASE-LIKE PROTEIN 1"/>
    <property type="match status" value="1"/>
</dbReference>
<feature type="domain" description="Phospholipase/carboxylesterase/thioesterase" evidence="3">
    <location>
        <begin position="2"/>
        <end position="227"/>
    </location>
</feature>
<protein>
    <recommendedName>
        <fullName evidence="3">Phospholipase/carboxylesterase/thioesterase domain-containing protein</fullName>
    </recommendedName>
</protein>
<dbReference type="GO" id="GO:0008474">
    <property type="term" value="F:palmitoyl-(protein) hydrolase activity"/>
    <property type="evidence" value="ECO:0007669"/>
    <property type="project" value="TreeGrafter"/>
</dbReference>
<evidence type="ECO:0000256" key="2">
    <source>
        <dbReference type="ARBA" id="ARBA00022801"/>
    </source>
</evidence>
<dbReference type="InterPro" id="IPR003140">
    <property type="entry name" value="PLipase/COase/thioEstase"/>
</dbReference>
<dbReference type="SUPFAM" id="SSF53474">
    <property type="entry name" value="alpha/beta-Hydrolases"/>
    <property type="match status" value="1"/>
</dbReference>
<evidence type="ECO:0000259" key="3">
    <source>
        <dbReference type="Pfam" id="PF02230"/>
    </source>
</evidence>
<dbReference type="Gene3D" id="3.40.50.1820">
    <property type="entry name" value="alpha/beta hydrolase"/>
    <property type="match status" value="1"/>
</dbReference>
<sequence>MEALVIFLHGSGDTGPGVRDWVNQYSFESRLGSVGVSVQFPTATPRPYTLWGGETGTVWMNRLGLNPDAEEETTSIKESMSKIDGIIDKALEEKLVSSPSRIFVGGFSQGGCLALYIGLSGKYQGNLGGIFCCSGFLPNTTFAISNIVNPKEASTVSEETESPGVLSFDSKSKQPVLMLHGDSDSMVSCQWGEATAKRLSNLGMKVSFEKVPNLEHQLNGHVIDRIIYLIKSQMNY</sequence>
<accession>A0A7S3PHF1</accession>
<proteinExistence type="inferred from homology"/>
<dbReference type="Pfam" id="PF02230">
    <property type="entry name" value="Abhydrolase_2"/>
    <property type="match status" value="1"/>
</dbReference>
<dbReference type="AlphaFoldDB" id="A0A7S3PHF1"/>
<dbReference type="GO" id="GO:0005737">
    <property type="term" value="C:cytoplasm"/>
    <property type="evidence" value="ECO:0007669"/>
    <property type="project" value="TreeGrafter"/>
</dbReference>
<evidence type="ECO:0000313" key="4">
    <source>
        <dbReference type="EMBL" id="CAE0438118.1"/>
    </source>
</evidence>
<organism evidence="4">
    <name type="scientific">Aplanochytrium stocchinoi</name>
    <dbReference type="NCBI Taxonomy" id="215587"/>
    <lineage>
        <taxon>Eukaryota</taxon>
        <taxon>Sar</taxon>
        <taxon>Stramenopiles</taxon>
        <taxon>Bigyra</taxon>
        <taxon>Labyrinthulomycetes</taxon>
        <taxon>Thraustochytrida</taxon>
        <taxon>Thraustochytriidae</taxon>
        <taxon>Aplanochytrium</taxon>
    </lineage>
</organism>